<dbReference type="PANTHER" id="PTHR28259">
    <property type="entry name" value="FLUORIDE EXPORT PROTEIN 1-RELATED"/>
    <property type="match status" value="1"/>
</dbReference>
<dbReference type="RefSeq" id="WP_007547032.1">
    <property type="nucleotide sequence ID" value="NZ_ABZS01000089.1"/>
</dbReference>
<gene>
    <name evidence="11 12" type="primary">crcB</name>
    <name evidence="11" type="synonym">fluC</name>
    <name evidence="12" type="ORF">SULYE_1011</name>
</gene>
<dbReference type="GO" id="GO:0062054">
    <property type="term" value="F:fluoride channel activity"/>
    <property type="evidence" value="ECO:0007669"/>
    <property type="project" value="UniProtKB-UniRule"/>
</dbReference>
<keyword evidence="5 11" id="KW-1133">Transmembrane helix</keyword>
<evidence type="ECO:0000256" key="4">
    <source>
        <dbReference type="ARBA" id="ARBA00022692"/>
    </source>
</evidence>
<keyword evidence="11" id="KW-0915">Sodium</keyword>
<dbReference type="AlphaFoldDB" id="C4FKB1"/>
<accession>C4FKB1</accession>
<evidence type="ECO:0000256" key="1">
    <source>
        <dbReference type="ARBA" id="ARBA00004651"/>
    </source>
</evidence>
<feature type="transmembrane region" description="Helical" evidence="11">
    <location>
        <begin position="100"/>
        <end position="121"/>
    </location>
</feature>
<evidence type="ECO:0000256" key="2">
    <source>
        <dbReference type="ARBA" id="ARBA00022475"/>
    </source>
</evidence>
<comment type="catalytic activity">
    <reaction evidence="10">
        <text>fluoride(in) = fluoride(out)</text>
        <dbReference type="Rhea" id="RHEA:76159"/>
        <dbReference type="ChEBI" id="CHEBI:17051"/>
    </reaction>
    <physiologicalReaction direction="left-to-right" evidence="10">
        <dbReference type="Rhea" id="RHEA:76160"/>
    </physiologicalReaction>
</comment>
<comment type="similarity">
    <text evidence="9 11">Belongs to the fluoride channel Fluc/FEX (TC 1.A.43) family.</text>
</comment>
<keyword evidence="13" id="KW-1185">Reference proteome</keyword>
<evidence type="ECO:0000256" key="6">
    <source>
        <dbReference type="ARBA" id="ARBA00023065"/>
    </source>
</evidence>
<keyword evidence="8 11" id="KW-0407">Ion channel</keyword>
<feature type="transmembrane region" description="Helical" evidence="11">
    <location>
        <begin position="35"/>
        <end position="56"/>
    </location>
</feature>
<sequence>MEKYLVIAVGGSIGAILRYLTGVYSAKFFGTWLPYGTLIVNVVGSFILSFFMILFLEKLSLDPLWRLFVAVGFCGSYTTLSSITYETLSIVMDGDYLRALLNVALNFGLSFLSAFAGIVLARML</sequence>
<keyword evidence="3" id="KW-0997">Cell inner membrane</keyword>
<dbReference type="NCBIfam" id="TIGR00494">
    <property type="entry name" value="crcB"/>
    <property type="match status" value="1"/>
</dbReference>
<keyword evidence="6 11" id="KW-0406">Ion transport</keyword>
<keyword evidence="4 11" id="KW-0812">Transmembrane</keyword>
<evidence type="ECO:0000256" key="8">
    <source>
        <dbReference type="ARBA" id="ARBA00023303"/>
    </source>
</evidence>
<evidence type="ECO:0000313" key="13">
    <source>
        <dbReference type="Proteomes" id="UP000005540"/>
    </source>
</evidence>
<evidence type="ECO:0000313" key="12">
    <source>
        <dbReference type="EMBL" id="EEP60483.1"/>
    </source>
</evidence>
<evidence type="ECO:0000256" key="3">
    <source>
        <dbReference type="ARBA" id="ARBA00022519"/>
    </source>
</evidence>
<evidence type="ECO:0000256" key="5">
    <source>
        <dbReference type="ARBA" id="ARBA00022989"/>
    </source>
</evidence>
<feature type="binding site" evidence="11">
    <location>
        <position position="75"/>
    </location>
    <ligand>
        <name>Na(+)</name>
        <dbReference type="ChEBI" id="CHEBI:29101"/>
        <note>structural</note>
    </ligand>
</feature>
<dbReference type="OrthoDB" id="9815830at2"/>
<evidence type="ECO:0000256" key="9">
    <source>
        <dbReference type="ARBA" id="ARBA00035120"/>
    </source>
</evidence>
<comment type="caution">
    <text evidence="12">The sequence shown here is derived from an EMBL/GenBank/DDBJ whole genome shotgun (WGS) entry which is preliminary data.</text>
</comment>
<keyword evidence="11" id="KW-0813">Transport</keyword>
<keyword evidence="11" id="KW-0479">Metal-binding</keyword>
<comment type="subcellular location">
    <subcellularLocation>
        <location evidence="1 11">Cell membrane</location>
        <topology evidence="1 11">Multi-pass membrane protein</topology>
    </subcellularLocation>
</comment>
<name>C4FKB1_9AQUI</name>
<reference evidence="12 13" key="1">
    <citation type="submission" date="2009-04" db="EMBL/GenBank/DDBJ databases">
        <authorList>
            <person name="Reysenbach A.-L."/>
            <person name="Heidelberg J.F."/>
            <person name="Nelson W.C."/>
        </authorList>
    </citation>
    <scope>NUCLEOTIDE SEQUENCE [LARGE SCALE GENOMIC DNA]</scope>
    <source>
        <strain evidence="12 13">SS-5</strain>
    </source>
</reference>
<feature type="transmembrane region" description="Helical" evidence="11">
    <location>
        <begin position="63"/>
        <end position="80"/>
    </location>
</feature>
<evidence type="ECO:0000256" key="7">
    <source>
        <dbReference type="ARBA" id="ARBA00023136"/>
    </source>
</evidence>
<dbReference type="EMBL" id="ABZS01000089">
    <property type="protein sequence ID" value="EEP60483.1"/>
    <property type="molecule type" value="Genomic_DNA"/>
</dbReference>
<dbReference type="Pfam" id="PF02537">
    <property type="entry name" value="CRCB"/>
    <property type="match status" value="1"/>
</dbReference>
<keyword evidence="2 11" id="KW-1003">Cell membrane</keyword>
<protein>
    <recommendedName>
        <fullName evidence="11">Fluoride-specific ion channel FluC</fullName>
    </recommendedName>
</protein>
<feature type="binding site" evidence="11">
    <location>
        <position position="78"/>
    </location>
    <ligand>
        <name>Na(+)</name>
        <dbReference type="ChEBI" id="CHEBI:29101"/>
        <note>structural</note>
    </ligand>
</feature>
<evidence type="ECO:0000256" key="11">
    <source>
        <dbReference type="HAMAP-Rule" id="MF_00454"/>
    </source>
</evidence>
<organism evidence="12 13">
    <name type="scientific">Sulfurihydrogenibium yellowstonense SS-5</name>
    <dbReference type="NCBI Taxonomy" id="432331"/>
    <lineage>
        <taxon>Bacteria</taxon>
        <taxon>Pseudomonadati</taxon>
        <taxon>Aquificota</taxon>
        <taxon>Aquificia</taxon>
        <taxon>Aquificales</taxon>
        <taxon>Hydrogenothermaceae</taxon>
        <taxon>Sulfurihydrogenibium</taxon>
    </lineage>
</organism>
<keyword evidence="7 11" id="KW-0472">Membrane</keyword>
<dbReference type="GO" id="GO:0140114">
    <property type="term" value="P:cellular detoxification of fluoride"/>
    <property type="evidence" value="ECO:0007669"/>
    <property type="project" value="UniProtKB-UniRule"/>
</dbReference>
<evidence type="ECO:0000256" key="10">
    <source>
        <dbReference type="ARBA" id="ARBA00035585"/>
    </source>
</evidence>
<dbReference type="Proteomes" id="UP000005540">
    <property type="component" value="Unassembled WGS sequence"/>
</dbReference>
<comment type="function">
    <text evidence="11">Fluoride-specific ion channel. Important for reducing fluoride concentration in the cell, thus reducing its toxicity.</text>
</comment>
<dbReference type="GO" id="GO:0046872">
    <property type="term" value="F:metal ion binding"/>
    <property type="evidence" value="ECO:0007669"/>
    <property type="project" value="UniProtKB-KW"/>
</dbReference>
<comment type="activity regulation">
    <text evidence="11">Na(+) is not transported, but it plays an essential structural role and its presence is essential for fluoride channel function.</text>
</comment>
<dbReference type="GO" id="GO:0005886">
    <property type="term" value="C:plasma membrane"/>
    <property type="evidence" value="ECO:0007669"/>
    <property type="project" value="UniProtKB-SubCell"/>
</dbReference>
<dbReference type="PANTHER" id="PTHR28259:SF1">
    <property type="entry name" value="FLUORIDE EXPORT PROTEIN 1-RELATED"/>
    <property type="match status" value="1"/>
</dbReference>
<proteinExistence type="inferred from homology"/>
<dbReference type="InterPro" id="IPR003691">
    <property type="entry name" value="FluC"/>
</dbReference>
<dbReference type="HAMAP" id="MF_00454">
    <property type="entry name" value="FluC"/>
    <property type="match status" value="1"/>
</dbReference>